<feature type="compositionally biased region" description="Polar residues" evidence="1">
    <location>
        <begin position="819"/>
        <end position="833"/>
    </location>
</feature>
<dbReference type="InterPro" id="IPR048537">
    <property type="entry name" value="RRN6_HB"/>
</dbReference>
<dbReference type="PANTHER" id="PTHR28221:SF2">
    <property type="entry name" value="RNA POLYMERASE I-SPECIFIC TRANSCRIPTION INITIATION FACTOR RRN6"/>
    <property type="match status" value="1"/>
</dbReference>
<dbReference type="OMA" id="PAFTLMQ"/>
<dbReference type="GO" id="GO:0070860">
    <property type="term" value="C:RNA polymerase I core factor complex"/>
    <property type="evidence" value="ECO:0007669"/>
    <property type="project" value="TreeGrafter"/>
</dbReference>
<dbReference type="GO" id="GO:0001179">
    <property type="term" value="F:RNA polymerase I general transcription initiation factor binding"/>
    <property type="evidence" value="ECO:0007669"/>
    <property type="project" value="TreeGrafter"/>
</dbReference>
<gene>
    <name evidence="5" type="ORF">LAFE_0D03598G</name>
</gene>
<keyword evidence="6" id="KW-1185">Reference proteome</keyword>
<dbReference type="Pfam" id="PF20639">
    <property type="entry name" value="Rrn6_K-rich"/>
    <property type="match status" value="1"/>
</dbReference>
<reference evidence="5 6" key="1">
    <citation type="submission" date="2016-03" db="EMBL/GenBank/DDBJ databases">
        <authorList>
            <person name="Devillers H."/>
        </authorList>
    </citation>
    <scope>NUCLEOTIDE SEQUENCE [LARGE SCALE GENOMIC DNA]</scope>
    <source>
        <strain evidence="5">CBS 6772</strain>
    </source>
</reference>
<name>A0A1G4MB45_LACFM</name>
<dbReference type="PANTHER" id="PTHR28221">
    <property type="entry name" value="RNA POLYMERASE I-SPECIFIC TRANSCRIPTION INITIATION FACTOR RRN6"/>
    <property type="match status" value="1"/>
</dbReference>
<dbReference type="STRING" id="4955.A0A1G4MB45"/>
<proteinExistence type="predicted"/>
<dbReference type="Pfam" id="PF20640">
    <property type="entry name" value="Rrn6_HB"/>
    <property type="match status" value="1"/>
</dbReference>
<evidence type="ECO:0000259" key="4">
    <source>
        <dbReference type="Pfam" id="PF20640"/>
    </source>
</evidence>
<accession>A0A1G4MB45</accession>
<evidence type="ECO:0000259" key="3">
    <source>
        <dbReference type="Pfam" id="PF20639"/>
    </source>
</evidence>
<dbReference type="GO" id="GO:0042790">
    <property type="term" value="P:nucleolar large rRNA transcription by RNA polymerase I"/>
    <property type="evidence" value="ECO:0007669"/>
    <property type="project" value="TreeGrafter"/>
</dbReference>
<dbReference type="InterPro" id="IPR019350">
    <property type="entry name" value="RNA_pol_I-sp_TIF_RRN6-like"/>
</dbReference>
<organism evidence="5 6">
    <name type="scientific">Lachancea fermentati</name>
    <name type="common">Zygosaccharomyces fermentati</name>
    <dbReference type="NCBI Taxonomy" id="4955"/>
    <lineage>
        <taxon>Eukaryota</taxon>
        <taxon>Fungi</taxon>
        <taxon>Dikarya</taxon>
        <taxon>Ascomycota</taxon>
        <taxon>Saccharomycotina</taxon>
        <taxon>Saccharomycetes</taxon>
        <taxon>Saccharomycetales</taxon>
        <taxon>Saccharomycetaceae</taxon>
        <taxon>Lachancea</taxon>
    </lineage>
</organism>
<feature type="domain" description="RRN6 beta-propeller" evidence="2">
    <location>
        <begin position="201"/>
        <end position="537"/>
    </location>
</feature>
<dbReference type="GO" id="GO:0001163">
    <property type="term" value="F:RNA polymerase I transcription regulatory region sequence-specific DNA binding"/>
    <property type="evidence" value="ECO:0007669"/>
    <property type="project" value="TreeGrafter"/>
</dbReference>
<feature type="compositionally biased region" description="Basic residues" evidence="1">
    <location>
        <begin position="835"/>
        <end position="847"/>
    </location>
</feature>
<feature type="compositionally biased region" description="Low complexity" evidence="1">
    <location>
        <begin position="854"/>
        <end position="877"/>
    </location>
</feature>
<dbReference type="AlphaFoldDB" id="A0A1G4MB45"/>
<evidence type="ECO:0000313" key="6">
    <source>
        <dbReference type="Proteomes" id="UP000190831"/>
    </source>
</evidence>
<feature type="compositionally biased region" description="Basic residues" evidence="1">
    <location>
        <begin position="908"/>
        <end position="920"/>
    </location>
</feature>
<dbReference type="InterPro" id="IPR048535">
    <property type="entry name" value="RRN6_beta-prop"/>
</dbReference>
<feature type="domain" description="RRN6 K-rich C-terminal" evidence="3">
    <location>
        <begin position="789"/>
        <end position="919"/>
    </location>
</feature>
<sequence length="920" mass="103701">MFNSSFLPRKKGIGVQLGIGIRDSNAYVSTSRDDNGLGRKWIFDNDYESAKSTKLHLIRDSQEVIINAIREEVVCPVENRQTEELTSSVDDDMLMSSSTEEGQELVSPKLLFDDLDKFLSDTPMWIRPFRSVELSIDCQYETMADTPISPRDFVPEELLSRIESQEGSARAFKNGSSFEEFAGCSSNKCSADNLRDFEVVDPNDAELFSIGGVHTTKDLRLNYDHQNIICFASGPTNSILNVATLCHYLEIIKMKDQEVKTSKSYSFQLNPERKVTSFDLRSTIKKIKIGTLSPVLNRFSNLLAAITDNGVHFIKIENINTSTGEIITSRPDPLPFSALEDFPIADVTFNPWDINEFAVIDTKGNWCKGMLSKSNCRKLGLSLTDKGTIFDPEEVSSWKKIEWSGNHNKLFAMDRSKLIELNFQDDSQFELVQAKSWSSLRDFKRVSDDYCILLTSKEIIIINSRGHVAERVLSWKHDLEPSDTTLKVAVQEVLKFKTEINLYYIYVFSHLHSQVLVHCFASRGSIIQSLGDSFVMDFGICGKGVNAIGFPVSSSKGNNFSGTSTSNHQIWSSLFVRSSDTLSISKYSVTNVDGTISSPRKNQLETGKGLLTYTSQDVVPRGLVKYMTQSLPVLVHSHDITQDFTNFQNYGYKLSERLNKLIESWNDDKRDNHSHYPHTLHQISNDLDYFENTDEFSSFLLQFMEYYQGHGFSFNGLEAITNLLVSEQVENWGTFYNKLLQCWDFGSNDEEALAREIMKDIALTTTSFCDFSNLADTNLEALDCLSKNYREIADLWDEDFETFDQNLTSESFLINSVSQGSQIPPTIRSSQGPSKKVKGQRLRRKTPLHSSQVSSRDSPAFSSSRYSQASNASNASNGLPSTMAPAFSLPISSQPPVPMLSHSQASQNHKRKKKRVRGFG</sequence>
<evidence type="ECO:0000256" key="1">
    <source>
        <dbReference type="SAM" id="MobiDB-lite"/>
    </source>
</evidence>
<dbReference type="OrthoDB" id="4090074at2759"/>
<evidence type="ECO:0000259" key="2">
    <source>
        <dbReference type="Pfam" id="PF10214"/>
    </source>
</evidence>
<dbReference type="InterPro" id="IPR048536">
    <property type="entry name" value="Rrn6_K-rich"/>
</dbReference>
<dbReference type="Proteomes" id="UP000190831">
    <property type="component" value="Chromosome D"/>
</dbReference>
<dbReference type="EMBL" id="LT598492">
    <property type="protein sequence ID" value="SCW01033.1"/>
    <property type="molecule type" value="Genomic_DNA"/>
</dbReference>
<protein>
    <submittedName>
        <fullName evidence="5">LAFE_0D03598g1_1</fullName>
    </submittedName>
</protein>
<feature type="region of interest" description="Disordered" evidence="1">
    <location>
        <begin position="819"/>
        <end position="920"/>
    </location>
</feature>
<evidence type="ECO:0000313" key="5">
    <source>
        <dbReference type="EMBL" id="SCW01033.1"/>
    </source>
</evidence>
<dbReference type="Pfam" id="PF10214">
    <property type="entry name" value="Rrn6_beta-prop"/>
    <property type="match status" value="1"/>
</dbReference>
<feature type="domain" description="RRN6 helical bundle" evidence="4">
    <location>
        <begin position="644"/>
        <end position="764"/>
    </location>
</feature>